<feature type="signal peptide" evidence="1">
    <location>
        <begin position="1"/>
        <end position="33"/>
    </location>
</feature>
<evidence type="ECO:0000313" key="5">
    <source>
        <dbReference type="Proteomes" id="UP000254849"/>
    </source>
</evidence>
<reference evidence="2 4" key="3">
    <citation type="journal article" date="2016" name="Genome Announc.">
        <title>Fully Closed Genome Sequences of Five Type Strains of the Genus Cronobacter and One Cronobacter sakazakii Strain.</title>
        <authorList>
            <person name="Moine D."/>
            <person name="Kassam M."/>
            <person name="Baert L."/>
            <person name="Tang Y."/>
            <person name="Barretto C."/>
            <person name="Ngom Bru C."/>
            <person name="Klijn A."/>
            <person name="Descombes P."/>
        </authorList>
    </citation>
    <scope>NUCLEOTIDE SEQUENCE [LARGE SCALE GENOMIC DNA]</scope>
    <source>
        <strain evidence="2 4">NCTC 9529</strain>
    </source>
</reference>
<dbReference type="AlphaFoldDB" id="A0AAC8ZQL8"/>
<reference evidence="4" key="2">
    <citation type="submission" date="2015-09" db="EMBL/GenBank/DDBJ databases">
        <title>Cronobacter genome sequencing and assembly.</title>
        <authorList>
            <person name="Descombes P."/>
            <person name="Baert L."/>
            <person name="Ngom-Bru C."/>
            <person name="Barretto C."/>
        </authorList>
    </citation>
    <scope>NUCLEOTIDE SEQUENCE [LARGE SCALE GENOMIC DNA]</scope>
    <source>
        <strain evidence="4">NCTC 9529</strain>
    </source>
</reference>
<dbReference type="RefSeq" id="WP_032805163.1">
    <property type="nucleotide sequence ID" value="NZ_AJKW01000014.1"/>
</dbReference>
<evidence type="ECO:0000313" key="4">
    <source>
        <dbReference type="Proteomes" id="UP000061974"/>
    </source>
</evidence>
<evidence type="ECO:0000313" key="2">
    <source>
        <dbReference type="EMBL" id="ALB53617.1"/>
    </source>
</evidence>
<gene>
    <name evidence="2" type="ORF">AFK65_02660</name>
    <name evidence="3" type="ORF">NCTC9529_00546</name>
</gene>
<reference evidence="3 5" key="4">
    <citation type="submission" date="2018-06" db="EMBL/GenBank/DDBJ databases">
        <authorList>
            <consortium name="Pathogen Informatics"/>
            <person name="Doyle S."/>
        </authorList>
    </citation>
    <scope>NUCLEOTIDE SEQUENCE [LARGE SCALE GENOMIC DNA]</scope>
    <source>
        <strain evidence="5">NCTC 9529</strain>
        <strain evidence="3">NCTC9529</strain>
    </source>
</reference>
<keyword evidence="1" id="KW-0732">Signal</keyword>
<sequence length="172" mass="18705">MFTINLVSGITKTRVMSGAFAATLMAFSFSSWALNGPACNVPQPGGEAAWAAAQDNAGGHLDKCHIDITDDKLRQRVQSGYTGCRKTGTASTWLNAEVMWKTVGGAIQEFCREPEPTDNFVILEPQMEGSASDIVGRGYRKSGFFNIKGDGKALVIMLRKNDKWHVLTGYPQ</sequence>
<evidence type="ECO:0008006" key="6">
    <source>
        <dbReference type="Google" id="ProtNLM"/>
    </source>
</evidence>
<evidence type="ECO:0000313" key="3">
    <source>
        <dbReference type="EMBL" id="STC99128.1"/>
    </source>
</evidence>
<accession>A0AAC8ZQL8</accession>
<dbReference type="EMBL" id="CP012257">
    <property type="protein sequence ID" value="ALB53617.1"/>
    <property type="molecule type" value="Genomic_DNA"/>
</dbReference>
<feature type="chain" id="PRO_5041998798" description="Bacterial CdiA-CT RNAse A domain-containing protein" evidence="1">
    <location>
        <begin position="34"/>
        <end position="172"/>
    </location>
</feature>
<keyword evidence="5" id="KW-1185">Reference proteome</keyword>
<evidence type="ECO:0000256" key="1">
    <source>
        <dbReference type="SAM" id="SignalP"/>
    </source>
</evidence>
<dbReference type="EMBL" id="UFYH01000001">
    <property type="protein sequence ID" value="STC99128.1"/>
    <property type="molecule type" value="Genomic_DNA"/>
</dbReference>
<dbReference type="KEGG" id="cui:AFK65_02660"/>
<proteinExistence type="predicted"/>
<organism evidence="2 4">
    <name type="scientific">Cronobacter universalis NCTC 9529</name>
    <dbReference type="NCBI Taxonomy" id="1074000"/>
    <lineage>
        <taxon>Bacteria</taxon>
        <taxon>Pseudomonadati</taxon>
        <taxon>Pseudomonadota</taxon>
        <taxon>Gammaproteobacteria</taxon>
        <taxon>Enterobacterales</taxon>
        <taxon>Enterobacteriaceae</taxon>
        <taxon>Cronobacter</taxon>
    </lineage>
</organism>
<protein>
    <recommendedName>
        <fullName evidence="6">Bacterial CdiA-CT RNAse A domain-containing protein</fullName>
    </recommendedName>
</protein>
<dbReference type="Proteomes" id="UP000254849">
    <property type="component" value="Unassembled WGS sequence"/>
</dbReference>
<name>A0AAC8ZQL8_9ENTR</name>
<dbReference type="Proteomes" id="UP000061974">
    <property type="component" value="Chromosome"/>
</dbReference>
<reference evidence="4" key="1">
    <citation type="submission" date="2015-07" db="EMBL/GenBank/DDBJ databases">
        <authorList>
            <person name="Moine D."/>
            <person name="Kassam M."/>
        </authorList>
    </citation>
    <scope>NUCLEOTIDE SEQUENCE [LARGE SCALE GENOMIC DNA]</scope>
    <source>
        <strain evidence="4">NCTC 9529</strain>
    </source>
</reference>